<dbReference type="InterPro" id="IPR036691">
    <property type="entry name" value="Endo/exonu/phosph_ase_sf"/>
</dbReference>
<dbReference type="GO" id="GO:0000175">
    <property type="term" value="F:3'-5'-RNA exonuclease activity"/>
    <property type="evidence" value="ECO:0000318"/>
    <property type="project" value="GO_Central"/>
</dbReference>
<feature type="region of interest" description="Disordered" evidence="1">
    <location>
        <begin position="361"/>
        <end position="394"/>
    </location>
</feature>
<organism evidence="3 4">
    <name type="scientific">Chlamydomonas reinhardtii</name>
    <name type="common">Chlamydomonas smithii</name>
    <dbReference type="NCBI Taxonomy" id="3055"/>
    <lineage>
        <taxon>Eukaryota</taxon>
        <taxon>Viridiplantae</taxon>
        <taxon>Chlorophyta</taxon>
        <taxon>core chlorophytes</taxon>
        <taxon>Chlorophyceae</taxon>
        <taxon>CS clade</taxon>
        <taxon>Chlamydomonadales</taxon>
        <taxon>Chlamydomonadaceae</taxon>
        <taxon>Chlamydomonas</taxon>
    </lineage>
</organism>
<sequence>MTLVPGPLTRQFVRLKQSATNGMKVISYNILAPKYAGYNNYCPPQLLAWAYRRELVLQELSHYGADLVALQECDEAFYGAELGGWMAAAGMQGSFLPRPVGPVPGPTEGIAVLWRSAALELVAPPRSLLYSELGPEAAGLPAEVAGTQPWLKLRELGEGAVMALLRHRGSGRLLLFCCTHLFWNPVFPDVKALQAALLCAELAAYSRQAAAQQQQEEVGPVPVVLCGDFNSLAEKRLPDGFDPQVPEGGRLVSGVYELLSGGALAPEHPDHPHSRVWQPGTMARTVTPAGGEGAPRFPALPLSSSGLRLGSLNALAFGREPPVTNRTAHFAGCLDYVWLSQPHLQVAAALALPYEDGGSPPLTGPAAADAPAGAAGAQGPGERGETGVTGPGAGARVGVGVGAARPGTWRDPLADVAMVAVPDQQYPSDHLAVGGEVVLVV</sequence>
<dbReference type="PANTHER" id="PTHR12121">
    <property type="entry name" value="CARBON CATABOLITE REPRESSOR PROTEIN 4"/>
    <property type="match status" value="1"/>
</dbReference>
<dbReference type="Gene3D" id="3.60.10.10">
    <property type="entry name" value="Endonuclease/exonuclease/phosphatase"/>
    <property type="match status" value="1"/>
</dbReference>
<dbReference type="KEGG" id="cre:CHLRE_01g018850v5"/>
<dbReference type="InParanoid" id="A0A2K3E5X8"/>
<dbReference type="InterPro" id="IPR050410">
    <property type="entry name" value="CCR4/nocturin_mRNA_transcr"/>
</dbReference>
<gene>
    <name evidence="3" type="ORF">CHLRE_01g018850v5</name>
</gene>
<dbReference type="Pfam" id="PF03372">
    <property type="entry name" value="Exo_endo_phos"/>
    <property type="match status" value="1"/>
</dbReference>
<dbReference type="GeneID" id="5715167"/>
<evidence type="ECO:0000259" key="2">
    <source>
        <dbReference type="Pfam" id="PF03372"/>
    </source>
</evidence>
<protein>
    <recommendedName>
        <fullName evidence="2">Endonuclease/exonuclease/phosphatase domain-containing protein</fullName>
    </recommendedName>
</protein>
<accession>A0A2K3E5X8</accession>
<evidence type="ECO:0000313" key="4">
    <source>
        <dbReference type="Proteomes" id="UP000006906"/>
    </source>
</evidence>
<dbReference type="PaxDb" id="3055-EDP09679"/>
<dbReference type="Proteomes" id="UP000006906">
    <property type="component" value="Chromosome 1"/>
</dbReference>
<feature type="compositionally biased region" description="Gly residues" evidence="1">
    <location>
        <begin position="376"/>
        <end position="394"/>
    </location>
</feature>
<dbReference type="EMBL" id="CM008962">
    <property type="protein sequence ID" value="PNW88201.1"/>
    <property type="molecule type" value="Genomic_DNA"/>
</dbReference>
<dbReference type="SUPFAM" id="SSF56219">
    <property type="entry name" value="DNase I-like"/>
    <property type="match status" value="1"/>
</dbReference>
<dbReference type="OrthoDB" id="2866996at2759"/>
<feature type="domain" description="Endonuclease/exonuclease/phosphatase" evidence="2">
    <location>
        <begin position="27"/>
        <end position="356"/>
    </location>
</feature>
<dbReference type="ExpressionAtlas" id="A0A2K3E5X8">
    <property type="expression patterns" value="baseline and differential"/>
</dbReference>
<dbReference type="AlphaFoldDB" id="A0A2K3E5X8"/>
<dbReference type="STRING" id="3055.A0A2K3E5X8"/>
<dbReference type="Gramene" id="PNW88201">
    <property type="protein sequence ID" value="PNW88201"/>
    <property type="gene ID" value="CHLRE_01g018850v5"/>
</dbReference>
<keyword evidence="4" id="KW-1185">Reference proteome</keyword>
<evidence type="ECO:0000313" key="3">
    <source>
        <dbReference type="EMBL" id="PNW88201.1"/>
    </source>
</evidence>
<evidence type="ECO:0000256" key="1">
    <source>
        <dbReference type="SAM" id="MobiDB-lite"/>
    </source>
</evidence>
<name>A0A2K3E5X8_CHLRE</name>
<feature type="compositionally biased region" description="Low complexity" evidence="1">
    <location>
        <begin position="361"/>
        <end position="375"/>
    </location>
</feature>
<dbReference type="RefSeq" id="XP_001689941.2">
    <property type="nucleotide sequence ID" value="XM_001689889.2"/>
</dbReference>
<dbReference type="InterPro" id="IPR005135">
    <property type="entry name" value="Endo/exonuclease/phosphatase"/>
</dbReference>
<reference evidence="3 4" key="1">
    <citation type="journal article" date="2007" name="Science">
        <title>The Chlamydomonas genome reveals the evolution of key animal and plant functions.</title>
        <authorList>
            <person name="Merchant S.S."/>
            <person name="Prochnik S.E."/>
            <person name="Vallon O."/>
            <person name="Harris E.H."/>
            <person name="Karpowicz S.J."/>
            <person name="Witman G.B."/>
            <person name="Terry A."/>
            <person name="Salamov A."/>
            <person name="Fritz-Laylin L.K."/>
            <person name="Marechal-Drouard L."/>
            <person name="Marshall W.F."/>
            <person name="Qu L.H."/>
            <person name="Nelson D.R."/>
            <person name="Sanderfoot A.A."/>
            <person name="Spalding M.H."/>
            <person name="Kapitonov V.V."/>
            <person name="Ren Q."/>
            <person name="Ferris P."/>
            <person name="Lindquist E."/>
            <person name="Shapiro H."/>
            <person name="Lucas S.M."/>
            <person name="Grimwood J."/>
            <person name="Schmutz J."/>
            <person name="Cardol P."/>
            <person name="Cerutti H."/>
            <person name="Chanfreau G."/>
            <person name="Chen C.L."/>
            <person name="Cognat V."/>
            <person name="Croft M.T."/>
            <person name="Dent R."/>
            <person name="Dutcher S."/>
            <person name="Fernandez E."/>
            <person name="Fukuzawa H."/>
            <person name="Gonzalez-Ballester D."/>
            <person name="Gonzalez-Halphen D."/>
            <person name="Hallmann A."/>
            <person name="Hanikenne M."/>
            <person name="Hippler M."/>
            <person name="Inwood W."/>
            <person name="Jabbari K."/>
            <person name="Kalanon M."/>
            <person name="Kuras R."/>
            <person name="Lefebvre P.A."/>
            <person name="Lemaire S.D."/>
            <person name="Lobanov A.V."/>
            <person name="Lohr M."/>
            <person name="Manuell A."/>
            <person name="Meier I."/>
            <person name="Mets L."/>
            <person name="Mittag M."/>
            <person name="Mittelmeier T."/>
            <person name="Moroney J.V."/>
            <person name="Moseley J."/>
            <person name="Napoli C."/>
            <person name="Nedelcu A.M."/>
            <person name="Niyogi K."/>
            <person name="Novoselov S.V."/>
            <person name="Paulsen I.T."/>
            <person name="Pazour G."/>
            <person name="Purton S."/>
            <person name="Ral J.P."/>
            <person name="Riano-Pachon D.M."/>
            <person name="Riekhof W."/>
            <person name="Rymarquis L."/>
            <person name="Schroda M."/>
            <person name="Stern D."/>
            <person name="Umen J."/>
            <person name="Willows R."/>
            <person name="Wilson N."/>
            <person name="Zimmer S.L."/>
            <person name="Allmer J."/>
            <person name="Balk J."/>
            <person name="Bisova K."/>
            <person name="Chen C.J."/>
            <person name="Elias M."/>
            <person name="Gendler K."/>
            <person name="Hauser C."/>
            <person name="Lamb M.R."/>
            <person name="Ledford H."/>
            <person name="Long J.C."/>
            <person name="Minagawa J."/>
            <person name="Page M.D."/>
            <person name="Pan J."/>
            <person name="Pootakham W."/>
            <person name="Roje S."/>
            <person name="Rose A."/>
            <person name="Stahlberg E."/>
            <person name="Terauchi A.M."/>
            <person name="Yang P."/>
            <person name="Ball S."/>
            <person name="Bowler C."/>
            <person name="Dieckmann C.L."/>
            <person name="Gladyshev V.N."/>
            <person name="Green P."/>
            <person name="Jorgensen R."/>
            <person name="Mayfield S."/>
            <person name="Mueller-Roeber B."/>
            <person name="Rajamani S."/>
            <person name="Sayre R.T."/>
            <person name="Brokstein P."/>
            <person name="Dubchak I."/>
            <person name="Goodstein D."/>
            <person name="Hornick L."/>
            <person name="Huang Y.W."/>
            <person name="Jhaveri J."/>
            <person name="Luo Y."/>
            <person name="Martinez D."/>
            <person name="Ngau W.C."/>
            <person name="Otillar B."/>
            <person name="Poliakov A."/>
            <person name="Porter A."/>
            <person name="Szajkowski L."/>
            <person name="Werner G."/>
            <person name="Zhou K."/>
            <person name="Grigoriev I.V."/>
            <person name="Rokhsar D.S."/>
            <person name="Grossman A.R."/>
        </authorList>
    </citation>
    <scope>NUCLEOTIDE SEQUENCE [LARGE SCALE GENOMIC DNA]</scope>
    <source>
        <strain evidence="4">CC-503</strain>
    </source>
</reference>
<dbReference type="PANTHER" id="PTHR12121:SF100">
    <property type="entry name" value="POLY(A)-SPECIFIC RIBONUCLEASE"/>
    <property type="match status" value="1"/>
</dbReference>
<proteinExistence type="predicted"/>